<protein>
    <submittedName>
        <fullName evidence="1">Uncharacterized protein</fullName>
    </submittedName>
</protein>
<sequence length="131" mass="15506">MNLTKDNIRVCHEDAYFSGNELIIATNDQEKVKKQILKDQKIRERVEEKLKNLPINCRVCGERLEMGGNVHGQSWHCDDHTGYNDEGRVYKKGRSLCDEHYEKSSIYMELDKFRMYEQFENTLKGFLGKRK</sequence>
<name>A0A0F9REU4_9ZZZZ</name>
<accession>A0A0F9REU4</accession>
<evidence type="ECO:0000313" key="1">
    <source>
        <dbReference type="EMBL" id="KKN55020.1"/>
    </source>
</evidence>
<reference evidence="1" key="1">
    <citation type="journal article" date="2015" name="Nature">
        <title>Complex archaea that bridge the gap between prokaryotes and eukaryotes.</title>
        <authorList>
            <person name="Spang A."/>
            <person name="Saw J.H."/>
            <person name="Jorgensen S.L."/>
            <person name="Zaremba-Niedzwiedzka K."/>
            <person name="Martijn J."/>
            <person name="Lind A.E."/>
            <person name="van Eijk R."/>
            <person name="Schleper C."/>
            <person name="Guy L."/>
            <person name="Ettema T.J."/>
        </authorList>
    </citation>
    <scope>NUCLEOTIDE SEQUENCE</scope>
</reference>
<proteinExistence type="predicted"/>
<comment type="caution">
    <text evidence="1">The sequence shown here is derived from an EMBL/GenBank/DDBJ whole genome shotgun (WGS) entry which is preliminary data.</text>
</comment>
<organism evidence="1">
    <name type="scientific">marine sediment metagenome</name>
    <dbReference type="NCBI Taxonomy" id="412755"/>
    <lineage>
        <taxon>unclassified sequences</taxon>
        <taxon>metagenomes</taxon>
        <taxon>ecological metagenomes</taxon>
    </lineage>
</organism>
<dbReference type="AlphaFoldDB" id="A0A0F9REU4"/>
<gene>
    <name evidence="1" type="ORF">LCGC14_0586210</name>
</gene>
<dbReference type="EMBL" id="LAZR01000902">
    <property type="protein sequence ID" value="KKN55020.1"/>
    <property type="molecule type" value="Genomic_DNA"/>
</dbReference>